<dbReference type="InterPro" id="IPR050062">
    <property type="entry name" value="Pro-tRNA_synthetase"/>
</dbReference>
<dbReference type="HAMAP" id="MF_01569">
    <property type="entry name" value="Pro_tRNA_synth_type1"/>
    <property type="match status" value="1"/>
</dbReference>
<dbReference type="PANTHER" id="PTHR42753:SF2">
    <property type="entry name" value="PROLINE--TRNA LIGASE"/>
    <property type="match status" value="1"/>
</dbReference>
<dbReference type="InterPro" id="IPR002314">
    <property type="entry name" value="aa-tRNA-synt_IIb"/>
</dbReference>
<dbReference type="Gene3D" id="3.40.50.800">
    <property type="entry name" value="Anticodon-binding domain"/>
    <property type="match status" value="1"/>
</dbReference>
<evidence type="ECO:0000256" key="5">
    <source>
        <dbReference type="ARBA" id="ARBA00022741"/>
    </source>
</evidence>
<dbReference type="GO" id="GO:0002161">
    <property type="term" value="F:aminoacyl-tRNA deacylase activity"/>
    <property type="evidence" value="ECO:0007669"/>
    <property type="project" value="InterPro"/>
</dbReference>
<dbReference type="EC" id="6.1.1.15" evidence="12"/>
<dbReference type="CDD" id="cd00779">
    <property type="entry name" value="ProRS_core_prok"/>
    <property type="match status" value="1"/>
</dbReference>
<evidence type="ECO:0000256" key="10">
    <source>
        <dbReference type="ARBA" id="ARBA00053664"/>
    </source>
</evidence>
<dbReference type="FunFam" id="3.30.930.10:FF:000070">
    <property type="entry name" value="Proline--tRNA ligase"/>
    <property type="match status" value="1"/>
</dbReference>
<evidence type="ECO:0000256" key="11">
    <source>
        <dbReference type="ARBA" id="ARBA00060755"/>
    </source>
</evidence>
<evidence type="ECO:0000259" key="13">
    <source>
        <dbReference type="PROSITE" id="PS50862"/>
    </source>
</evidence>
<dbReference type="PANTHER" id="PTHR42753">
    <property type="entry name" value="MITOCHONDRIAL RIBOSOME PROTEIN L39/PROLYL-TRNA LIGASE FAMILY MEMBER"/>
    <property type="match status" value="1"/>
</dbReference>
<comment type="function">
    <text evidence="10 12">Catalyzes the attachment of proline to tRNA(Pro) in a two-step reaction: proline is first activated by ATP to form Pro-AMP and then transferred to the acceptor end of tRNA(Pro). As ProRS can inadvertently accommodate and process non-cognate amino acids such as alanine and cysteine, to avoid such errors it has two additional distinct editing activities against alanine. One activity is designated as 'pretransfer' editing and involves the tRNA(Pro)-independent hydrolysis of activated Ala-AMP. The other activity is designated 'posttransfer' editing and involves deacylation of mischarged Ala-tRNA(Pro). The misacylated Cys-tRNA(Pro) is not edited by ProRS.</text>
</comment>
<keyword evidence="6 12" id="KW-0067">ATP-binding</keyword>
<dbReference type="InterPro" id="IPR036621">
    <property type="entry name" value="Anticodon-bd_dom_sf"/>
</dbReference>
<keyword evidence="3 12" id="KW-0963">Cytoplasm</keyword>
<dbReference type="InterPro" id="IPR004500">
    <property type="entry name" value="Pro-tRNA-synth_IIa_bac-type"/>
</dbReference>
<dbReference type="Pfam" id="PF00587">
    <property type="entry name" value="tRNA-synt_2b"/>
    <property type="match status" value="1"/>
</dbReference>
<dbReference type="GO" id="GO:0004827">
    <property type="term" value="F:proline-tRNA ligase activity"/>
    <property type="evidence" value="ECO:0007669"/>
    <property type="project" value="UniProtKB-UniRule"/>
</dbReference>
<organism evidence="14 15">
    <name type="scientific">Mycobacterium szulgai</name>
    <dbReference type="NCBI Taxonomy" id="1787"/>
    <lineage>
        <taxon>Bacteria</taxon>
        <taxon>Bacillati</taxon>
        <taxon>Actinomycetota</taxon>
        <taxon>Actinomycetes</taxon>
        <taxon>Mycobacteriales</taxon>
        <taxon>Mycobacteriaceae</taxon>
        <taxon>Mycobacterium</taxon>
    </lineage>
</organism>
<dbReference type="Pfam" id="PF03129">
    <property type="entry name" value="HGTP_anticodon"/>
    <property type="match status" value="1"/>
</dbReference>
<comment type="subcellular location">
    <subcellularLocation>
        <location evidence="1 12">Cytoplasm</location>
    </subcellularLocation>
</comment>
<dbReference type="SUPFAM" id="SSF55681">
    <property type="entry name" value="Class II aaRS and biotin synthetases"/>
    <property type="match status" value="1"/>
</dbReference>
<evidence type="ECO:0000313" key="15">
    <source>
        <dbReference type="Proteomes" id="UP000193317"/>
    </source>
</evidence>
<dbReference type="InterPro" id="IPR044140">
    <property type="entry name" value="ProRS_anticodon_short"/>
</dbReference>
<evidence type="ECO:0000256" key="7">
    <source>
        <dbReference type="ARBA" id="ARBA00022917"/>
    </source>
</evidence>
<comment type="domain">
    <text evidence="12">Consists of three domains: the N-terminal catalytic domain, the editing domain and the C-terminal anticodon-binding domain.</text>
</comment>
<dbReference type="AlphaFoldDB" id="A0A1X2FBH8"/>
<evidence type="ECO:0000256" key="1">
    <source>
        <dbReference type="ARBA" id="ARBA00004496"/>
    </source>
</evidence>
<dbReference type="RefSeq" id="WP_085669334.1">
    <property type="nucleotide sequence ID" value="NZ_JACKRU010000139.1"/>
</dbReference>
<feature type="domain" description="Aminoacyl-transfer RNA synthetases class-II family profile" evidence="13">
    <location>
        <begin position="35"/>
        <end position="480"/>
    </location>
</feature>
<dbReference type="PRINTS" id="PR01046">
    <property type="entry name" value="TRNASYNTHPRO"/>
</dbReference>
<dbReference type="Gene3D" id="3.90.960.10">
    <property type="entry name" value="YbaK/aminoacyl-tRNA synthetase-associated domain"/>
    <property type="match status" value="1"/>
</dbReference>
<dbReference type="Proteomes" id="UP000193317">
    <property type="component" value="Unassembled WGS sequence"/>
</dbReference>
<dbReference type="STRING" id="1787.A5725_11505"/>
<evidence type="ECO:0000256" key="12">
    <source>
        <dbReference type="HAMAP-Rule" id="MF_01569"/>
    </source>
</evidence>
<comment type="catalytic activity">
    <reaction evidence="9 12">
        <text>tRNA(Pro) + L-proline + ATP = L-prolyl-tRNA(Pro) + AMP + diphosphate</text>
        <dbReference type="Rhea" id="RHEA:14305"/>
        <dbReference type="Rhea" id="RHEA-COMP:9700"/>
        <dbReference type="Rhea" id="RHEA-COMP:9702"/>
        <dbReference type="ChEBI" id="CHEBI:30616"/>
        <dbReference type="ChEBI" id="CHEBI:33019"/>
        <dbReference type="ChEBI" id="CHEBI:60039"/>
        <dbReference type="ChEBI" id="CHEBI:78442"/>
        <dbReference type="ChEBI" id="CHEBI:78532"/>
        <dbReference type="ChEBI" id="CHEBI:456215"/>
        <dbReference type="EC" id="6.1.1.15"/>
    </reaction>
</comment>
<dbReference type="Gene3D" id="3.30.930.10">
    <property type="entry name" value="Bira Bifunctional Protein, Domain 2"/>
    <property type="match status" value="2"/>
</dbReference>
<comment type="subunit">
    <text evidence="2 12">Homodimer.</text>
</comment>
<evidence type="ECO:0000256" key="6">
    <source>
        <dbReference type="ARBA" id="ARBA00022840"/>
    </source>
</evidence>
<keyword evidence="4 12" id="KW-0436">Ligase</keyword>
<keyword evidence="8 12" id="KW-0030">Aminoacyl-tRNA synthetase</keyword>
<evidence type="ECO:0000313" key="14">
    <source>
        <dbReference type="EMBL" id="ORX15801.1"/>
    </source>
</evidence>
<dbReference type="PROSITE" id="PS50862">
    <property type="entry name" value="AA_TRNA_LIGASE_II"/>
    <property type="match status" value="1"/>
</dbReference>
<dbReference type="InterPro" id="IPR006195">
    <property type="entry name" value="aa-tRNA-synth_II"/>
</dbReference>
<proteinExistence type="inferred from homology"/>
<evidence type="ECO:0000256" key="3">
    <source>
        <dbReference type="ARBA" id="ARBA00022490"/>
    </source>
</evidence>
<name>A0A1X2FBH8_MYCSZ</name>
<dbReference type="FunFam" id="3.40.50.800:FF:000024">
    <property type="entry name" value="Proline--tRNA ligase"/>
    <property type="match status" value="1"/>
</dbReference>
<accession>A0A1X2FBH8</accession>
<dbReference type="NCBIfam" id="NF006625">
    <property type="entry name" value="PRK09194.1"/>
    <property type="match status" value="1"/>
</dbReference>
<evidence type="ECO:0000256" key="8">
    <source>
        <dbReference type="ARBA" id="ARBA00023146"/>
    </source>
</evidence>
<dbReference type="FunFam" id="3.30.930.10:FF:000065">
    <property type="entry name" value="Proline--tRNA ligase"/>
    <property type="match status" value="1"/>
</dbReference>
<comment type="similarity">
    <text evidence="11 12">Belongs to the class-II aminoacyl-tRNA synthetase family. ProS type 1 subfamily.</text>
</comment>
<keyword evidence="7 12" id="KW-0648">Protein biosynthesis</keyword>
<dbReference type="GO" id="GO:0005524">
    <property type="term" value="F:ATP binding"/>
    <property type="evidence" value="ECO:0007669"/>
    <property type="project" value="UniProtKB-UniRule"/>
</dbReference>
<dbReference type="SUPFAM" id="SSF52954">
    <property type="entry name" value="Class II aaRS ABD-related"/>
    <property type="match status" value="1"/>
</dbReference>
<evidence type="ECO:0000256" key="2">
    <source>
        <dbReference type="ARBA" id="ARBA00011738"/>
    </source>
</evidence>
<dbReference type="SUPFAM" id="SSF55826">
    <property type="entry name" value="YbaK/ProRS associated domain"/>
    <property type="match status" value="1"/>
</dbReference>
<reference evidence="14 15" key="1">
    <citation type="submission" date="2016-01" db="EMBL/GenBank/DDBJ databases">
        <title>The new phylogeny of the genus Mycobacterium.</title>
        <authorList>
            <person name="Tarcisio F."/>
            <person name="Conor M."/>
            <person name="Antonella G."/>
            <person name="Elisabetta G."/>
            <person name="Giulia F.S."/>
            <person name="Sara T."/>
            <person name="Anna F."/>
            <person name="Clotilde B."/>
            <person name="Roberto B."/>
            <person name="Veronica D.S."/>
            <person name="Fabio R."/>
            <person name="Monica P."/>
            <person name="Olivier J."/>
            <person name="Enrico T."/>
            <person name="Nicola S."/>
        </authorList>
    </citation>
    <scope>NUCLEOTIDE SEQUENCE [LARGE SCALE GENOMIC DNA]</scope>
    <source>
        <strain evidence="14 15">DSM 44166</strain>
    </source>
</reference>
<dbReference type="InterPro" id="IPR007214">
    <property type="entry name" value="YbaK/aa-tRNA-synth-assoc-dom"/>
</dbReference>
<protein>
    <recommendedName>
        <fullName evidence="12">Proline--tRNA ligase</fullName>
        <ecNumber evidence="12">6.1.1.15</ecNumber>
    </recommendedName>
    <alternativeName>
        <fullName evidence="12">Prolyl-tRNA synthetase</fullName>
        <shortName evidence="12">ProRS</shortName>
    </alternativeName>
</protein>
<gene>
    <name evidence="12" type="primary">proS</name>
    <name evidence="14" type="ORF">AWC27_19165</name>
</gene>
<dbReference type="InterPro" id="IPR023717">
    <property type="entry name" value="Pro-tRNA-Synthase_IIa_type1"/>
</dbReference>
<evidence type="ECO:0000256" key="4">
    <source>
        <dbReference type="ARBA" id="ARBA00022598"/>
    </source>
</evidence>
<dbReference type="OrthoDB" id="9809052at2"/>
<dbReference type="InterPro" id="IPR004154">
    <property type="entry name" value="Anticodon-bd"/>
</dbReference>
<dbReference type="InterPro" id="IPR002316">
    <property type="entry name" value="Pro-tRNA-ligase_IIa"/>
</dbReference>
<dbReference type="EMBL" id="LQPW01000016">
    <property type="protein sequence ID" value="ORX15801.1"/>
    <property type="molecule type" value="Genomic_DNA"/>
</dbReference>
<dbReference type="Pfam" id="PF04073">
    <property type="entry name" value="tRNA_edit"/>
    <property type="match status" value="1"/>
</dbReference>
<comment type="caution">
    <text evidence="14">The sequence shown here is derived from an EMBL/GenBank/DDBJ whole genome shotgun (WGS) entry which is preliminary data.</text>
</comment>
<dbReference type="GO" id="GO:0006433">
    <property type="term" value="P:prolyl-tRNA aminoacylation"/>
    <property type="evidence" value="ECO:0007669"/>
    <property type="project" value="UniProtKB-UniRule"/>
</dbReference>
<keyword evidence="15" id="KW-1185">Reference proteome</keyword>
<dbReference type="CDD" id="cd00861">
    <property type="entry name" value="ProRS_anticodon_short"/>
    <property type="match status" value="1"/>
</dbReference>
<keyword evidence="5 12" id="KW-0547">Nucleotide-binding</keyword>
<sequence length="582" mass="63548">MITRMSELFLRTLRDDPADAEVASHKLLIRAGYIRPVAPGLYSWLPLGLKVLRNIERVVRDEMNAIGGQEILFPALLPRAPYETTNRWTEYGDGVFRLQDRRGNDYLLGPTHEELFTLTVKGEYSSYKDFPLTLYQIQIKYRDEARPRAGILRAREFVMKDSYSFDTDAAGLKAAYHAHREAYQRIFDRLEVRYVIVSAVSGAMGGSASEEFLAESPIGEDTFVRCLESGYAANVEAVLTARPEAQPTDGLPEAVVYDTGDTPTIASLVTWANQADLGRTITAADTLKNVLVKVRQPGGEWELLAIGVPGDREVDDKRLGAALEPAEYALLDDGDFAKYPFLVKGYIGPKALRDNEVRYLVDPRVVDGTSWITGADELGRHVVGLVAGRDFTADGTIEAAEVREGDPSPDGAGPLVLARGIEIGHIFQLGRKYTDAFTADVLGEDGKPVRLTMGSYGIGVSRLVAVVAEQHHDELGLRWPSSIAPFDLHLVIANKDPEARAGAVALAGDLDRLGLEVLLDDRQASPGVKFKDAELLGMPWIVVVGRGWAEGTVELRNRFSGEKRELAVGASLATDVAAAISG</sequence>
<dbReference type="InterPro" id="IPR036754">
    <property type="entry name" value="YbaK/aa-tRNA-synt-asso_dom_sf"/>
</dbReference>
<dbReference type="NCBIfam" id="TIGR00409">
    <property type="entry name" value="proS_fam_II"/>
    <property type="match status" value="1"/>
</dbReference>
<dbReference type="InterPro" id="IPR033730">
    <property type="entry name" value="ProRS_core_prok"/>
</dbReference>
<dbReference type="InterPro" id="IPR045864">
    <property type="entry name" value="aa-tRNA-synth_II/BPL/LPL"/>
</dbReference>
<dbReference type="GO" id="GO:0005829">
    <property type="term" value="C:cytosol"/>
    <property type="evidence" value="ECO:0007669"/>
    <property type="project" value="TreeGrafter"/>
</dbReference>
<evidence type="ECO:0000256" key="9">
    <source>
        <dbReference type="ARBA" id="ARBA00047671"/>
    </source>
</evidence>